<evidence type="ECO:0000313" key="13">
    <source>
        <dbReference type="EMBL" id="GGE41542.1"/>
    </source>
</evidence>
<evidence type="ECO:0000256" key="2">
    <source>
        <dbReference type="ARBA" id="ARBA00009186"/>
    </source>
</evidence>
<feature type="domain" description="Cytochrome c assembly protein" evidence="11">
    <location>
        <begin position="89"/>
        <end position="294"/>
    </location>
</feature>
<evidence type="ECO:0000256" key="10">
    <source>
        <dbReference type="SAM" id="Phobius"/>
    </source>
</evidence>
<feature type="domain" description="Cytochrome c-type biogenesis protein CcmF C-terminal" evidence="12">
    <location>
        <begin position="314"/>
        <end position="638"/>
    </location>
</feature>
<keyword evidence="3" id="KW-1003">Cell membrane</keyword>
<feature type="transmembrane region" description="Helical" evidence="10">
    <location>
        <begin position="174"/>
        <end position="194"/>
    </location>
</feature>
<comment type="function">
    <text evidence="9">Required for the biogenesis of c-type cytochromes. Possible subunit of a heme lyase.</text>
</comment>
<feature type="transmembrane region" description="Helical" evidence="10">
    <location>
        <begin position="96"/>
        <end position="112"/>
    </location>
</feature>
<evidence type="ECO:0000256" key="6">
    <source>
        <dbReference type="ARBA" id="ARBA00022748"/>
    </source>
</evidence>
<evidence type="ECO:0000256" key="5">
    <source>
        <dbReference type="ARBA" id="ARBA00022692"/>
    </source>
</evidence>
<comment type="caution">
    <text evidence="13">The sequence shown here is derived from an EMBL/GenBank/DDBJ whole genome shotgun (WGS) entry which is preliminary data.</text>
</comment>
<comment type="subcellular location">
    <subcellularLocation>
        <location evidence="1">Cell inner membrane</location>
        <topology evidence="1">Multi-pass membrane protein</topology>
    </subcellularLocation>
</comment>
<dbReference type="NCBIfam" id="NF007691">
    <property type="entry name" value="PRK10369.1"/>
    <property type="match status" value="1"/>
</dbReference>
<dbReference type="OrthoDB" id="9761451at2"/>
<gene>
    <name evidence="13" type="primary">cycK</name>
    <name evidence="13" type="ORF">GCM10011517_06430</name>
</gene>
<dbReference type="Proteomes" id="UP000606730">
    <property type="component" value="Unassembled WGS sequence"/>
</dbReference>
<evidence type="ECO:0000259" key="11">
    <source>
        <dbReference type="Pfam" id="PF01578"/>
    </source>
</evidence>
<keyword evidence="5 10" id="KW-0812">Transmembrane</keyword>
<feature type="transmembrane region" description="Helical" evidence="10">
    <location>
        <begin position="424"/>
        <end position="444"/>
    </location>
</feature>
<dbReference type="PANTHER" id="PTHR43653">
    <property type="entry name" value="CYTOCHROME C ASSEMBLY PROTEIN-RELATED"/>
    <property type="match status" value="1"/>
</dbReference>
<feature type="transmembrane region" description="Helical" evidence="10">
    <location>
        <begin position="271"/>
        <end position="291"/>
    </location>
</feature>
<keyword evidence="14" id="KW-1185">Reference proteome</keyword>
<feature type="transmembrane region" description="Helical" evidence="10">
    <location>
        <begin position="206"/>
        <end position="228"/>
    </location>
</feature>
<dbReference type="PRINTS" id="PR01410">
    <property type="entry name" value="CCBIOGENESIS"/>
</dbReference>
<keyword evidence="7 10" id="KW-1133">Transmembrane helix</keyword>
<dbReference type="InterPro" id="IPR002541">
    <property type="entry name" value="Cyt_c_assembly"/>
</dbReference>
<dbReference type="Pfam" id="PF01578">
    <property type="entry name" value="Cytochrom_C_asm"/>
    <property type="match status" value="1"/>
</dbReference>
<dbReference type="InterPro" id="IPR003568">
    <property type="entry name" value="Cyt_c_biogenesis_CcmF"/>
</dbReference>
<evidence type="ECO:0000256" key="1">
    <source>
        <dbReference type="ARBA" id="ARBA00004429"/>
    </source>
</evidence>
<feature type="transmembrane region" description="Helical" evidence="10">
    <location>
        <begin position="490"/>
        <end position="514"/>
    </location>
</feature>
<dbReference type="InterPro" id="IPR032523">
    <property type="entry name" value="CcmF_C"/>
</dbReference>
<feature type="transmembrane region" description="Helical" evidence="10">
    <location>
        <begin position="311"/>
        <end position="330"/>
    </location>
</feature>
<evidence type="ECO:0000256" key="4">
    <source>
        <dbReference type="ARBA" id="ARBA00022519"/>
    </source>
</evidence>
<feature type="transmembrane region" description="Helical" evidence="10">
    <location>
        <begin position="351"/>
        <end position="373"/>
    </location>
</feature>
<dbReference type="Pfam" id="PF16327">
    <property type="entry name" value="CcmF_C"/>
    <property type="match status" value="1"/>
</dbReference>
<evidence type="ECO:0000256" key="7">
    <source>
        <dbReference type="ARBA" id="ARBA00022989"/>
    </source>
</evidence>
<protein>
    <submittedName>
        <fullName evidence="13">C-type cytochrome biogenesis protein CcmF</fullName>
    </submittedName>
</protein>
<evidence type="ECO:0000256" key="8">
    <source>
        <dbReference type="ARBA" id="ARBA00023136"/>
    </source>
</evidence>
<feature type="transmembrane region" description="Helical" evidence="10">
    <location>
        <begin position="393"/>
        <end position="412"/>
    </location>
</feature>
<feature type="transmembrane region" description="Helical" evidence="10">
    <location>
        <begin position="450"/>
        <end position="469"/>
    </location>
</feature>
<keyword evidence="4" id="KW-0997">Cell inner membrane</keyword>
<feature type="transmembrane region" description="Helical" evidence="10">
    <location>
        <begin position="248"/>
        <end position="264"/>
    </location>
</feature>
<feature type="transmembrane region" description="Helical" evidence="10">
    <location>
        <begin position="124"/>
        <end position="143"/>
    </location>
</feature>
<reference evidence="13" key="1">
    <citation type="journal article" date="2014" name="Int. J. Syst. Evol. Microbiol.">
        <title>Complete genome sequence of Corynebacterium casei LMG S-19264T (=DSM 44701T), isolated from a smear-ripened cheese.</title>
        <authorList>
            <consortium name="US DOE Joint Genome Institute (JGI-PGF)"/>
            <person name="Walter F."/>
            <person name="Albersmeier A."/>
            <person name="Kalinowski J."/>
            <person name="Ruckert C."/>
        </authorList>
    </citation>
    <scope>NUCLEOTIDE SEQUENCE</scope>
    <source>
        <strain evidence="13">CGMCC 1.16012</strain>
    </source>
</reference>
<feature type="transmembrane region" description="Helical" evidence="10">
    <location>
        <begin position="6"/>
        <end position="28"/>
    </location>
</feature>
<proteinExistence type="inferred from homology"/>
<evidence type="ECO:0000256" key="3">
    <source>
        <dbReference type="ARBA" id="ARBA00022475"/>
    </source>
</evidence>
<name>A0A917ABZ4_9RHOB</name>
<sequence>MFPEIGHYALILAATVAVLQAVVPLIGVWRRDANLLAFAGASALVQLLFVGVSFAILARAFVLSDFSVLLVASHSNPDMPTHFRFSATWGNHEGSLLLWCLILAIFGAALALSRSVTILQKARILAVQGMIAVAFLSLVIFTSNPFERLTPAPLVGRELNPLLQDIGLVLHPPFLYLGYVGFSIVFSFSVAALIEGRVDALWARQVRPWVLSSWVFLTIGITLGSYWAYYELGWGGWWFWDPVENASFMPWLVGTALLHSVIVVERRQTLVVWTLLLAILTFSLSLLGTFVVRSGIITSVHAFASDPARGLWILGILALFTGGALTLFAARASGFSQTSAFRIVSREGGLVLNNILLLVATGTVLLGTFYPLLVELVTPEKISVGPPYFNRSFIPIMVPLMLALSVGAFLRWKRDRLPDALKRLQWVAVGVAALIVLGVAVFGFSNVWPVLALGLAAWLVLGAIAVLLARFQLNKGLPRAWQLARNTPPAVYGMVMAHAGLGLLVAGITAVSAWQEEQIVSLPIGGAVDAGSYTFTLDNVTIDRGPNYEAQQAFISVTNGDKLISNMRAERRFYPNSSNVTTEAAISPRFLTNLYASLGGPADGGQWVIRVYYHPLVLLIWFGPLLMSLGGVVSLADRRLRLGVTSGRVRTGRGVKA</sequence>
<dbReference type="AlphaFoldDB" id="A0A917ABZ4"/>
<dbReference type="GO" id="GO:0017004">
    <property type="term" value="P:cytochrome complex assembly"/>
    <property type="evidence" value="ECO:0007669"/>
    <property type="project" value="UniProtKB-KW"/>
</dbReference>
<keyword evidence="6" id="KW-0201">Cytochrome c-type biogenesis</keyword>
<evidence type="ECO:0000259" key="12">
    <source>
        <dbReference type="Pfam" id="PF16327"/>
    </source>
</evidence>
<dbReference type="PRINTS" id="PR01411">
    <property type="entry name" value="CCMFBIOGNSIS"/>
</dbReference>
<dbReference type="GO" id="GO:0015232">
    <property type="term" value="F:heme transmembrane transporter activity"/>
    <property type="evidence" value="ECO:0007669"/>
    <property type="project" value="InterPro"/>
</dbReference>
<evidence type="ECO:0000313" key="14">
    <source>
        <dbReference type="Proteomes" id="UP000606730"/>
    </source>
</evidence>
<organism evidence="13 14">
    <name type="scientific">Actibacterium pelagium</name>
    <dbReference type="NCBI Taxonomy" id="2029103"/>
    <lineage>
        <taxon>Bacteria</taxon>
        <taxon>Pseudomonadati</taxon>
        <taxon>Pseudomonadota</taxon>
        <taxon>Alphaproteobacteria</taxon>
        <taxon>Rhodobacterales</taxon>
        <taxon>Roseobacteraceae</taxon>
        <taxon>Actibacterium</taxon>
    </lineage>
</organism>
<reference evidence="13" key="2">
    <citation type="submission" date="2020-09" db="EMBL/GenBank/DDBJ databases">
        <authorList>
            <person name="Sun Q."/>
            <person name="Zhou Y."/>
        </authorList>
    </citation>
    <scope>NUCLEOTIDE SEQUENCE</scope>
    <source>
        <strain evidence="13">CGMCC 1.16012</strain>
    </source>
</reference>
<feature type="transmembrane region" description="Helical" evidence="10">
    <location>
        <begin position="612"/>
        <end position="636"/>
    </location>
</feature>
<dbReference type="GO" id="GO:0005886">
    <property type="term" value="C:plasma membrane"/>
    <property type="evidence" value="ECO:0007669"/>
    <property type="project" value="UniProtKB-SubCell"/>
</dbReference>
<dbReference type="InterPro" id="IPR003567">
    <property type="entry name" value="Cyt_c_biogenesis"/>
</dbReference>
<evidence type="ECO:0000256" key="9">
    <source>
        <dbReference type="ARBA" id="ARBA00037230"/>
    </source>
</evidence>
<dbReference type="PANTHER" id="PTHR43653:SF1">
    <property type="entry name" value="CYTOCHROME C-TYPE BIOGENESIS PROTEIN CCMF"/>
    <property type="match status" value="1"/>
</dbReference>
<dbReference type="GO" id="GO:0020037">
    <property type="term" value="F:heme binding"/>
    <property type="evidence" value="ECO:0007669"/>
    <property type="project" value="InterPro"/>
</dbReference>
<dbReference type="RefSeq" id="WP_095596461.1">
    <property type="nucleotide sequence ID" value="NZ_BMKN01000001.1"/>
</dbReference>
<keyword evidence="8 10" id="KW-0472">Membrane</keyword>
<comment type="similarity">
    <text evidence="2">Belongs to the CcmF/CycK/Ccl1/NrfE/CcsA family.</text>
</comment>
<feature type="transmembrane region" description="Helical" evidence="10">
    <location>
        <begin position="35"/>
        <end position="62"/>
    </location>
</feature>
<accession>A0A917ABZ4</accession>
<dbReference type="NCBIfam" id="TIGR00353">
    <property type="entry name" value="nrfE"/>
    <property type="match status" value="1"/>
</dbReference>
<dbReference type="EMBL" id="BMKN01000001">
    <property type="protein sequence ID" value="GGE41542.1"/>
    <property type="molecule type" value="Genomic_DNA"/>
</dbReference>